<evidence type="ECO:0000259" key="13">
    <source>
        <dbReference type="Pfam" id="PF08345"/>
    </source>
</evidence>
<dbReference type="GO" id="GO:0003774">
    <property type="term" value="F:cytoskeletal motor activity"/>
    <property type="evidence" value="ECO:0007669"/>
    <property type="project" value="InterPro"/>
</dbReference>
<sequence>MNQLLKFINNLNASQRAVIIGGFSILFVLLIGLLVWSNIKAQDEKLNYTIAANLTKNQVMLASSELEASGIPFQVIGSGNTLTLRTSKEFINIAKIKLVTSEAATNKHTGWEIFEKSSLGTTNFENKVKYLRALEGELSRSLESLSGVLRASVKIAIPKDTIFTERKTLPTASAVLTIKPGIYLTQKQIDGIKNFIASAVSNLTAENIKLIDQDGSLLEHSKDEMDHTKVRMQNKYKEELEKDYEHKIIALLEPIVGMGKVVARVSVDLAFIKKDVREEIYDPEGTIRSQQTTENIANSQGVVQQNGGVPGVQSNIEVNTDGNAGQNSTQSSSEETKNIINYEISKRIVNEEDNAFASLKRITAAVTFDSTVLAEVENKDEYVSSIVSVVQDTIGFSETRGDQITVKDFKFLSSGVSTSGAQVDANGNVIAEEGGSVDTLAMVKTILQEFSEYIQYIIATLLLFIFYKKFIAKNDIVIYDEKGNKVDADGNIIDDDGQIIKDYENEFDRQTAHGRLKAKVRSQLLNNIEGLDEEDAAKYEVLIDEIDKQVNDKPEEIAGMIEMLLTEGDAKFKLREAAKQNKA</sequence>
<dbReference type="GO" id="GO:0009431">
    <property type="term" value="C:bacterial-type flagellum basal body, MS ring"/>
    <property type="evidence" value="ECO:0007669"/>
    <property type="project" value="InterPro"/>
</dbReference>
<dbReference type="PIRSF" id="PIRSF004862">
    <property type="entry name" value="FliF"/>
    <property type="match status" value="1"/>
</dbReference>
<dbReference type="Pfam" id="PF08345">
    <property type="entry name" value="YscJ_FliF_C"/>
    <property type="match status" value="1"/>
</dbReference>
<feature type="region of interest" description="Disordered" evidence="10">
    <location>
        <begin position="315"/>
        <end position="335"/>
    </location>
</feature>
<keyword evidence="8 9" id="KW-0975">Bacterial flagellum</keyword>
<dbReference type="InterPro" id="IPR045851">
    <property type="entry name" value="AMP-bd_C_sf"/>
</dbReference>
<dbReference type="GO" id="GO:0005886">
    <property type="term" value="C:plasma membrane"/>
    <property type="evidence" value="ECO:0007669"/>
    <property type="project" value="UniProtKB-SubCell"/>
</dbReference>
<dbReference type="RefSeq" id="WP_128996592.1">
    <property type="nucleotide sequence ID" value="NZ_PDKN01000006.1"/>
</dbReference>
<gene>
    <name evidence="14" type="primary">fliF</name>
    <name evidence="14" type="ORF">CRV04_09395</name>
</gene>
<dbReference type="InterPro" id="IPR043427">
    <property type="entry name" value="YscJ/FliF"/>
</dbReference>
<evidence type="ECO:0000256" key="10">
    <source>
        <dbReference type="SAM" id="MobiDB-lite"/>
    </source>
</evidence>
<evidence type="ECO:0000256" key="2">
    <source>
        <dbReference type="ARBA" id="ARBA00004651"/>
    </source>
</evidence>
<feature type="domain" description="Flagellar M-ring N-terminal" evidence="12">
    <location>
        <begin position="49"/>
        <end position="219"/>
    </location>
</feature>
<evidence type="ECO:0000256" key="1">
    <source>
        <dbReference type="ARBA" id="ARBA00004117"/>
    </source>
</evidence>
<comment type="subcellular location">
    <subcellularLocation>
        <location evidence="1 9">Bacterial flagellum basal body</location>
    </subcellularLocation>
    <subcellularLocation>
        <location evidence="2">Cell membrane</location>
        <topology evidence="2">Multi-pass membrane protein</topology>
    </subcellularLocation>
</comment>
<dbReference type="AlphaFoldDB" id="A0A4Q0XNU0"/>
<evidence type="ECO:0000313" key="15">
    <source>
        <dbReference type="Proteomes" id="UP000290657"/>
    </source>
</evidence>
<dbReference type="InterPro" id="IPR006182">
    <property type="entry name" value="FliF_N_dom"/>
</dbReference>
<keyword evidence="7 11" id="KW-0472">Membrane</keyword>
<proteinExistence type="inferred from homology"/>
<keyword evidence="6 11" id="KW-1133">Transmembrane helix</keyword>
<evidence type="ECO:0000256" key="6">
    <source>
        <dbReference type="ARBA" id="ARBA00022989"/>
    </source>
</evidence>
<comment type="similarity">
    <text evidence="3 9">Belongs to the FliF family.</text>
</comment>
<dbReference type="Pfam" id="PF01514">
    <property type="entry name" value="YscJ_FliF"/>
    <property type="match status" value="1"/>
</dbReference>
<keyword evidence="5 11" id="KW-0812">Transmembrane</keyword>
<dbReference type="NCBIfam" id="TIGR00206">
    <property type="entry name" value="fliF"/>
    <property type="match status" value="1"/>
</dbReference>
<evidence type="ECO:0000256" key="4">
    <source>
        <dbReference type="ARBA" id="ARBA00022475"/>
    </source>
</evidence>
<comment type="caution">
    <text evidence="14">The sequence shown here is derived from an EMBL/GenBank/DDBJ whole genome shotgun (WGS) entry which is preliminary data.</text>
</comment>
<dbReference type="EMBL" id="PDKN01000006">
    <property type="protein sequence ID" value="RXJ56250.1"/>
    <property type="molecule type" value="Genomic_DNA"/>
</dbReference>
<comment type="function">
    <text evidence="9">The M ring may be actively involved in energy transduction.</text>
</comment>
<evidence type="ECO:0000256" key="9">
    <source>
        <dbReference type="PIRNR" id="PIRNR004862"/>
    </source>
</evidence>
<evidence type="ECO:0000313" key="14">
    <source>
        <dbReference type="EMBL" id="RXJ56250.1"/>
    </source>
</evidence>
<organism evidence="14 15">
    <name type="scientific">Candidatus Marinarcus aquaticus</name>
    <dbReference type="NCBI Taxonomy" id="2044504"/>
    <lineage>
        <taxon>Bacteria</taxon>
        <taxon>Pseudomonadati</taxon>
        <taxon>Campylobacterota</taxon>
        <taxon>Epsilonproteobacteria</taxon>
        <taxon>Campylobacterales</taxon>
        <taxon>Arcobacteraceae</taxon>
        <taxon>Candidatus Marinarcus</taxon>
    </lineage>
</organism>
<accession>A0A4Q0XNU0</accession>
<dbReference type="PRINTS" id="PR01009">
    <property type="entry name" value="FLGMRINGFLIF"/>
</dbReference>
<dbReference type="OrthoDB" id="9807026at2"/>
<dbReference type="PANTHER" id="PTHR30046">
    <property type="entry name" value="FLAGELLAR M-RING PROTEIN"/>
    <property type="match status" value="1"/>
</dbReference>
<evidence type="ECO:0000256" key="8">
    <source>
        <dbReference type="ARBA" id="ARBA00023143"/>
    </source>
</evidence>
<evidence type="ECO:0000256" key="11">
    <source>
        <dbReference type="SAM" id="Phobius"/>
    </source>
</evidence>
<keyword evidence="15" id="KW-1185">Reference proteome</keyword>
<dbReference type="PANTHER" id="PTHR30046:SF0">
    <property type="entry name" value="FLAGELLAR M-RING PROTEIN"/>
    <property type="match status" value="1"/>
</dbReference>
<dbReference type="InterPro" id="IPR000067">
    <property type="entry name" value="FlgMring_FliF"/>
</dbReference>
<keyword evidence="14" id="KW-0966">Cell projection</keyword>
<keyword evidence="4" id="KW-1003">Cell membrane</keyword>
<evidence type="ECO:0000256" key="7">
    <source>
        <dbReference type="ARBA" id="ARBA00023136"/>
    </source>
</evidence>
<evidence type="ECO:0000259" key="12">
    <source>
        <dbReference type="Pfam" id="PF01514"/>
    </source>
</evidence>
<feature type="domain" description="Flagellar M-ring C-terminal" evidence="13">
    <location>
        <begin position="252"/>
        <end position="411"/>
    </location>
</feature>
<keyword evidence="14" id="KW-0969">Cilium</keyword>
<dbReference type="Gene3D" id="3.30.300.30">
    <property type="match status" value="1"/>
</dbReference>
<dbReference type="Proteomes" id="UP000290657">
    <property type="component" value="Unassembled WGS sequence"/>
</dbReference>
<dbReference type="InterPro" id="IPR013556">
    <property type="entry name" value="Flag_M-ring_C"/>
</dbReference>
<protein>
    <recommendedName>
        <fullName evidence="9">Flagellar M-ring protein</fullName>
    </recommendedName>
</protein>
<feature type="transmembrane region" description="Helical" evidence="11">
    <location>
        <begin position="16"/>
        <end position="36"/>
    </location>
</feature>
<name>A0A4Q0XNU0_9BACT</name>
<evidence type="ECO:0000256" key="5">
    <source>
        <dbReference type="ARBA" id="ARBA00022692"/>
    </source>
</evidence>
<dbReference type="GO" id="GO:0071973">
    <property type="term" value="P:bacterial-type flagellum-dependent cell motility"/>
    <property type="evidence" value="ECO:0007669"/>
    <property type="project" value="InterPro"/>
</dbReference>
<reference evidence="14 15" key="1">
    <citation type="submission" date="2017-10" db="EMBL/GenBank/DDBJ databases">
        <title>Genomics of the genus Arcobacter.</title>
        <authorList>
            <person name="Perez-Cataluna A."/>
            <person name="Figueras M.J."/>
        </authorList>
    </citation>
    <scope>NUCLEOTIDE SEQUENCE [LARGE SCALE GENOMIC DNA]</scope>
    <source>
        <strain evidence="14 15">CECT 8987</strain>
    </source>
</reference>
<feature type="compositionally biased region" description="Polar residues" evidence="10">
    <location>
        <begin position="315"/>
        <end position="333"/>
    </location>
</feature>
<evidence type="ECO:0000256" key="3">
    <source>
        <dbReference type="ARBA" id="ARBA00007971"/>
    </source>
</evidence>
<keyword evidence="14" id="KW-0282">Flagellum</keyword>